<feature type="compositionally biased region" description="Basic residues" evidence="1">
    <location>
        <begin position="620"/>
        <end position="639"/>
    </location>
</feature>
<organism evidence="2 3">
    <name type="scientific">Rasamsonia emersonii (strain ATCC 16479 / CBS 393.64 / IMI 116815)</name>
    <dbReference type="NCBI Taxonomy" id="1408163"/>
    <lineage>
        <taxon>Eukaryota</taxon>
        <taxon>Fungi</taxon>
        <taxon>Dikarya</taxon>
        <taxon>Ascomycota</taxon>
        <taxon>Pezizomycotina</taxon>
        <taxon>Eurotiomycetes</taxon>
        <taxon>Eurotiomycetidae</taxon>
        <taxon>Eurotiales</taxon>
        <taxon>Trichocomaceae</taxon>
        <taxon>Rasamsonia</taxon>
    </lineage>
</organism>
<feature type="compositionally biased region" description="Polar residues" evidence="1">
    <location>
        <begin position="231"/>
        <end position="248"/>
    </location>
</feature>
<feature type="compositionally biased region" description="Polar residues" evidence="1">
    <location>
        <begin position="183"/>
        <end position="192"/>
    </location>
</feature>
<feature type="region of interest" description="Disordered" evidence="1">
    <location>
        <begin position="231"/>
        <end position="256"/>
    </location>
</feature>
<feature type="region of interest" description="Disordered" evidence="1">
    <location>
        <begin position="76"/>
        <end position="219"/>
    </location>
</feature>
<feature type="compositionally biased region" description="Low complexity" evidence="1">
    <location>
        <begin position="127"/>
        <end position="141"/>
    </location>
</feature>
<accession>A0A0F4YUF6</accession>
<feature type="region of interest" description="Disordered" evidence="1">
    <location>
        <begin position="500"/>
        <end position="523"/>
    </location>
</feature>
<feature type="region of interest" description="Disordered" evidence="1">
    <location>
        <begin position="1"/>
        <end position="41"/>
    </location>
</feature>
<dbReference type="GeneID" id="25316594"/>
<feature type="compositionally biased region" description="Basic and acidic residues" evidence="1">
    <location>
        <begin position="336"/>
        <end position="350"/>
    </location>
</feature>
<dbReference type="OrthoDB" id="4157036at2759"/>
<comment type="caution">
    <text evidence="2">The sequence shown here is derived from an EMBL/GenBank/DDBJ whole genome shotgun (WGS) entry which is preliminary data.</text>
</comment>
<dbReference type="AlphaFoldDB" id="A0A0F4YUF6"/>
<proteinExistence type="predicted"/>
<feature type="compositionally biased region" description="Polar residues" evidence="1">
    <location>
        <begin position="356"/>
        <end position="369"/>
    </location>
</feature>
<keyword evidence="3" id="KW-1185">Reference proteome</keyword>
<feature type="compositionally biased region" description="Polar residues" evidence="1">
    <location>
        <begin position="101"/>
        <end position="113"/>
    </location>
</feature>
<dbReference type="EMBL" id="LASV01000171">
    <property type="protein sequence ID" value="KKA21725.1"/>
    <property type="molecule type" value="Genomic_DNA"/>
</dbReference>
<feature type="region of interest" description="Disordered" evidence="1">
    <location>
        <begin position="613"/>
        <end position="659"/>
    </location>
</feature>
<feature type="compositionally biased region" description="Basic and acidic residues" evidence="1">
    <location>
        <begin position="14"/>
        <end position="32"/>
    </location>
</feature>
<evidence type="ECO:0000313" key="2">
    <source>
        <dbReference type="EMBL" id="KKA21725.1"/>
    </source>
</evidence>
<feature type="compositionally biased region" description="Basic and acidic residues" evidence="1">
    <location>
        <begin position="143"/>
        <end position="158"/>
    </location>
</feature>
<feature type="region of interest" description="Disordered" evidence="1">
    <location>
        <begin position="318"/>
        <end position="388"/>
    </location>
</feature>
<evidence type="ECO:0000313" key="3">
    <source>
        <dbReference type="Proteomes" id="UP000053958"/>
    </source>
</evidence>
<dbReference type="RefSeq" id="XP_013328337.1">
    <property type="nucleotide sequence ID" value="XM_013472883.1"/>
</dbReference>
<dbReference type="Proteomes" id="UP000053958">
    <property type="component" value="Unassembled WGS sequence"/>
</dbReference>
<sequence length="659" mass="72428">MDSCYHDQGTAENLVDHEKHSNQPRSTMDENRPNLPNPRRVASLAAFDRDLDSSESIPSDHSSLYDAARASFALEDEDQTLSHGVKQDSEVRGGKAANARSLDSSALSPSHLRSNGPPHPLETITEQQSSSTLRRSRSVSQAHESHAGSDSPSKEPRRSSFAAADRVRRRKNVSFDESGSDFGASNWQQGNYSPALPTQPVYPPPARSPTPPGLPSFGSIEALNYSSRFTIESSPTSQGRQRQRSPGSTDGFFRRRSQGGALRRFLGSLPPSGSSTTLPMHAIARADDGTAVRGRFPYRQSGHGVDLTRSLDRHPFHRSHLPVATPIHPDSVSRTGESRRSKSGDSHEGFRPPVDSQVQTVGSSPSNPTAERPETAEPRTVTVTSGVGERPLSSSQHIFEAHVPQGYNRVCPPSGNASRNTPVVPSVGAEALNPVTLPVASPGMATTDGTSETTGDNHRKATSFWIGVWKNITDAFCCVAEEEEEEDTTRALYRDGNQASLSSTALAGPQSRTRGSEVSQAGRRYSGPWRPAYGFHPGETSASSNWILKFAHRRSFDPWRNRNHILDKLTSMLGICTDSPVSTDKTDRQSVLVLITKYYKREREERQAVGIWYGKMNGKEKKKQKNALHTQSPKRKGEKKGKEEKRGEKRREQQSREKK</sequence>
<gene>
    <name evidence="2" type="ORF">T310_4246</name>
</gene>
<name>A0A0F4YUF6_RASE3</name>
<feature type="compositionally biased region" description="Pro residues" evidence="1">
    <location>
        <begin position="200"/>
        <end position="214"/>
    </location>
</feature>
<protein>
    <submittedName>
        <fullName evidence="2">Uncharacterized protein</fullName>
    </submittedName>
</protein>
<reference evidence="2 3" key="1">
    <citation type="submission" date="2015-04" db="EMBL/GenBank/DDBJ databases">
        <authorList>
            <person name="Heijne W.H."/>
            <person name="Fedorova N.D."/>
            <person name="Nierman W.C."/>
            <person name="Vollebregt A.W."/>
            <person name="Zhao Z."/>
            <person name="Wu L."/>
            <person name="Kumar M."/>
            <person name="Stam H."/>
            <person name="van den Berg M.A."/>
            <person name="Pel H.J."/>
        </authorList>
    </citation>
    <scope>NUCLEOTIDE SEQUENCE [LARGE SCALE GENOMIC DNA]</scope>
    <source>
        <strain evidence="2 3">CBS 393.64</strain>
    </source>
</reference>
<feature type="compositionally biased region" description="Basic and acidic residues" evidence="1">
    <location>
        <begin position="640"/>
        <end position="659"/>
    </location>
</feature>
<feature type="compositionally biased region" description="Polar residues" evidence="1">
    <location>
        <begin position="500"/>
        <end position="519"/>
    </location>
</feature>
<evidence type="ECO:0000256" key="1">
    <source>
        <dbReference type="SAM" id="MobiDB-lite"/>
    </source>
</evidence>